<dbReference type="PROSITE" id="PS51195">
    <property type="entry name" value="Q_MOTIF"/>
    <property type="match status" value="1"/>
</dbReference>
<dbReference type="Pfam" id="PF00270">
    <property type="entry name" value="DEAD"/>
    <property type="match status" value="1"/>
</dbReference>
<dbReference type="Gene3D" id="3.40.50.300">
    <property type="entry name" value="P-loop containing nucleotide triphosphate hydrolases"/>
    <property type="match status" value="2"/>
</dbReference>
<keyword evidence="3 7" id="KW-0347">Helicase</keyword>
<feature type="compositionally biased region" description="Basic residues" evidence="8">
    <location>
        <begin position="424"/>
        <end position="435"/>
    </location>
</feature>
<proteinExistence type="inferred from homology"/>
<dbReference type="CDD" id="cd00268">
    <property type="entry name" value="DEADc"/>
    <property type="match status" value="1"/>
</dbReference>
<dbReference type="Pfam" id="PF00271">
    <property type="entry name" value="Helicase_C"/>
    <property type="match status" value="1"/>
</dbReference>
<dbReference type="STRING" id="1802128.A3H64_03145"/>
<keyword evidence="2 7" id="KW-0378">Hydrolase</keyword>
<dbReference type="PANTHER" id="PTHR47959">
    <property type="entry name" value="ATP-DEPENDENT RNA HELICASE RHLE-RELATED"/>
    <property type="match status" value="1"/>
</dbReference>
<comment type="caution">
    <text evidence="12">The sequence shown here is derived from an EMBL/GenBank/DDBJ whole genome shotgun (WGS) entry which is preliminary data.</text>
</comment>
<protein>
    <recommendedName>
        <fullName evidence="14">DEAD/DEAH box helicase</fullName>
    </recommendedName>
</protein>
<dbReference type="SMART" id="SM00490">
    <property type="entry name" value="HELICc"/>
    <property type="match status" value="1"/>
</dbReference>
<feature type="domain" description="DEAD-box RNA helicase Q" evidence="11">
    <location>
        <begin position="9"/>
        <end position="37"/>
    </location>
</feature>
<evidence type="ECO:0000256" key="3">
    <source>
        <dbReference type="ARBA" id="ARBA00022806"/>
    </source>
</evidence>
<dbReference type="GO" id="GO:0005829">
    <property type="term" value="C:cytosol"/>
    <property type="evidence" value="ECO:0007669"/>
    <property type="project" value="TreeGrafter"/>
</dbReference>
<evidence type="ECO:0000313" key="12">
    <source>
        <dbReference type="EMBL" id="OGZ56281.1"/>
    </source>
</evidence>
<evidence type="ECO:0000259" key="11">
    <source>
        <dbReference type="PROSITE" id="PS51195"/>
    </source>
</evidence>
<dbReference type="SMART" id="SM00487">
    <property type="entry name" value="DEXDc"/>
    <property type="match status" value="1"/>
</dbReference>
<dbReference type="GO" id="GO:0005524">
    <property type="term" value="F:ATP binding"/>
    <property type="evidence" value="ECO:0007669"/>
    <property type="project" value="UniProtKB-KW"/>
</dbReference>
<dbReference type="PROSITE" id="PS00039">
    <property type="entry name" value="DEAD_ATP_HELICASE"/>
    <property type="match status" value="1"/>
</dbReference>
<dbReference type="InterPro" id="IPR027417">
    <property type="entry name" value="P-loop_NTPase"/>
</dbReference>
<dbReference type="InterPro" id="IPR001650">
    <property type="entry name" value="Helicase_C-like"/>
</dbReference>
<dbReference type="CDD" id="cd18787">
    <property type="entry name" value="SF2_C_DEAD"/>
    <property type="match status" value="1"/>
</dbReference>
<dbReference type="PROSITE" id="PS51194">
    <property type="entry name" value="HELICASE_CTER"/>
    <property type="match status" value="1"/>
</dbReference>
<dbReference type="GO" id="GO:0003676">
    <property type="term" value="F:nucleic acid binding"/>
    <property type="evidence" value="ECO:0007669"/>
    <property type="project" value="InterPro"/>
</dbReference>
<feature type="short sequence motif" description="Q motif" evidence="6">
    <location>
        <begin position="9"/>
        <end position="37"/>
    </location>
</feature>
<keyword evidence="1 7" id="KW-0547">Nucleotide-binding</keyword>
<dbReference type="InterPro" id="IPR011545">
    <property type="entry name" value="DEAD/DEAH_box_helicase_dom"/>
</dbReference>
<evidence type="ECO:0000256" key="8">
    <source>
        <dbReference type="SAM" id="MobiDB-lite"/>
    </source>
</evidence>
<organism evidence="12 13">
    <name type="scientific">Candidatus Ryanbacteria bacterium RIFCSPLOWO2_02_FULL_45_11c</name>
    <dbReference type="NCBI Taxonomy" id="1802128"/>
    <lineage>
        <taxon>Bacteria</taxon>
        <taxon>Candidatus Ryaniibacteriota</taxon>
    </lineage>
</organism>
<dbReference type="InterPro" id="IPR000629">
    <property type="entry name" value="RNA-helicase_DEAD-box_CS"/>
</dbReference>
<evidence type="ECO:0000256" key="6">
    <source>
        <dbReference type="PROSITE-ProRule" id="PRU00552"/>
    </source>
</evidence>
<sequence length="435" mass="48420">MTQETAEKNGFEGLGIVPRLLQILQQNRFTTPTPIQHQSIAPAIEGKDIIGIAQTGTGKTLAFGIPLIQRVAQQNGQGLVVLPTRELAQQVNEMLQRIGRPLGLRTAVLIGGESMRRQIEQLKRNPHILITTPGRLIDHLQEKNTTLANIKILVLDEADRMLDMGFAPQIHKIFEHMPPTGNRQTMLFSATMPNAIVSIATRHMTLPVRIEVAPAGTTIEAIEQEIYIVKKESKLSLLETILKEHTGSVLLFSRTKHGASKIAKHLRMQGERATDIHSNKSMDQRREALDGFKSGKYRVLVATDIAARGINVANIELVINFDVPESSEDYVHRIGRTGRAGKEGKAITLATPDQQGEIRAIERLIRKTLLVKRHESVSEELLAIQKLIRKRPSPRVGGYRQSARQSASWRSNSSPRSNGSRPFARTHRTGQAHHQ</sequence>
<evidence type="ECO:0000256" key="7">
    <source>
        <dbReference type="RuleBase" id="RU000492"/>
    </source>
</evidence>
<feature type="compositionally biased region" description="Low complexity" evidence="8">
    <location>
        <begin position="400"/>
        <end position="422"/>
    </location>
</feature>
<evidence type="ECO:0000313" key="13">
    <source>
        <dbReference type="Proteomes" id="UP000178186"/>
    </source>
</evidence>
<evidence type="ECO:0000256" key="2">
    <source>
        <dbReference type="ARBA" id="ARBA00022801"/>
    </source>
</evidence>
<evidence type="ECO:0008006" key="14">
    <source>
        <dbReference type="Google" id="ProtNLM"/>
    </source>
</evidence>
<evidence type="ECO:0000259" key="10">
    <source>
        <dbReference type="PROSITE" id="PS51194"/>
    </source>
</evidence>
<dbReference type="AlphaFoldDB" id="A0A1G2H216"/>
<gene>
    <name evidence="12" type="ORF">A3H64_03145</name>
</gene>
<accession>A0A1G2H216</accession>
<feature type="domain" description="Helicase ATP-binding" evidence="9">
    <location>
        <begin position="40"/>
        <end position="210"/>
    </location>
</feature>
<dbReference type="InterPro" id="IPR014001">
    <property type="entry name" value="Helicase_ATP-bd"/>
</dbReference>
<evidence type="ECO:0000256" key="5">
    <source>
        <dbReference type="ARBA" id="ARBA00038437"/>
    </source>
</evidence>
<name>A0A1G2H216_9BACT</name>
<evidence type="ECO:0000259" key="9">
    <source>
        <dbReference type="PROSITE" id="PS51192"/>
    </source>
</evidence>
<dbReference type="PANTHER" id="PTHR47959:SF13">
    <property type="entry name" value="ATP-DEPENDENT RNA HELICASE RHLE"/>
    <property type="match status" value="1"/>
</dbReference>
<reference evidence="12 13" key="1">
    <citation type="journal article" date="2016" name="Nat. Commun.">
        <title>Thousands of microbial genomes shed light on interconnected biogeochemical processes in an aquifer system.</title>
        <authorList>
            <person name="Anantharaman K."/>
            <person name="Brown C.T."/>
            <person name="Hug L.A."/>
            <person name="Sharon I."/>
            <person name="Castelle C.J."/>
            <person name="Probst A.J."/>
            <person name="Thomas B.C."/>
            <person name="Singh A."/>
            <person name="Wilkins M.J."/>
            <person name="Karaoz U."/>
            <person name="Brodie E.L."/>
            <person name="Williams K.H."/>
            <person name="Hubbard S.S."/>
            <person name="Banfield J.F."/>
        </authorList>
    </citation>
    <scope>NUCLEOTIDE SEQUENCE [LARGE SCALE GENOMIC DNA]</scope>
</reference>
<comment type="similarity">
    <text evidence="5 7">Belongs to the DEAD box helicase family.</text>
</comment>
<dbReference type="SUPFAM" id="SSF52540">
    <property type="entry name" value="P-loop containing nucleoside triphosphate hydrolases"/>
    <property type="match status" value="1"/>
</dbReference>
<dbReference type="Proteomes" id="UP000178186">
    <property type="component" value="Unassembled WGS sequence"/>
</dbReference>
<dbReference type="GO" id="GO:0016787">
    <property type="term" value="F:hydrolase activity"/>
    <property type="evidence" value="ECO:0007669"/>
    <property type="project" value="UniProtKB-KW"/>
</dbReference>
<dbReference type="InterPro" id="IPR044742">
    <property type="entry name" value="DEAD/DEAH_RhlB"/>
</dbReference>
<evidence type="ECO:0000256" key="1">
    <source>
        <dbReference type="ARBA" id="ARBA00022741"/>
    </source>
</evidence>
<dbReference type="InterPro" id="IPR014014">
    <property type="entry name" value="RNA_helicase_DEAD_Q_motif"/>
</dbReference>
<dbReference type="PROSITE" id="PS51192">
    <property type="entry name" value="HELICASE_ATP_BIND_1"/>
    <property type="match status" value="1"/>
</dbReference>
<keyword evidence="4 7" id="KW-0067">ATP-binding</keyword>
<dbReference type="InterPro" id="IPR050079">
    <property type="entry name" value="DEAD_box_RNA_helicase"/>
</dbReference>
<feature type="domain" description="Helicase C-terminal" evidence="10">
    <location>
        <begin position="221"/>
        <end position="385"/>
    </location>
</feature>
<dbReference type="GO" id="GO:0003724">
    <property type="term" value="F:RNA helicase activity"/>
    <property type="evidence" value="ECO:0007669"/>
    <property type="project" value="InterPro"/>
</dbReference>
<dbReference type="EMBL" id="MHNY01000015">
    <property type="protein sequence ID" value="OGZ56281.1"/>
    <property type="molecule type" value="Genomic_DNA"/>
</dbReference>
<feature type="region of interest" description="Disordered" evidence="8">
    <location>
        <begin position="393"/>
        <end position="435"/>
    </location>
</feature>
<evidence type="ECO:0000256" key="4">
    <source>
        <dbReference type="ARBA" id="ARBA00022840"/>
    </source>
</evidence>